<keyword evidence="3" id="KW-0687">Ribonucleoprotein</keyword>
<dbReference type="JaponicusDB" id="SJAG_00155">
    <property type="gene designation" value="rpl21b"/>
</dbReference>
<dbReference type="InterPro" id="IPR001147">
    <property type="entry name" value="Ribosomal_eL21"/>
</dbReference>
<comment type="similarity">
    <text evidence="1">Belongs to the eukaryotic ribosomal protein eL21 family.</text>
</comment>
<dbReference type="Pfam" id="PF01157">
    <property type="entry name" value="Ribosomal_L21e"/>
    <property type="match status" value="1"/>
</dbReference>
<dbReference type="GO" id="GO:0006412">
    <property type="term" value="P:translation"/>
    <property type="evidence" value="ECO:0007669"/>
    <property type="project" value="InterPro"/>
</dbReference>
<dbReference type="GO" id="GO:0030684">
    <property type="term" value="C:preribosome"/>
    <property type="evidence" value="ECO:0007669"/>
    <property type="project" value="UniProtKB-ARBA"/>
</dbReference>
<evidence type="ECO:0000256" key="1">
    <source>
        <dbReference type="ARBA" id="ARBA00008427"/>
    </source>
</evidence>
<dbReference type="eggNOG" id="KOG1732">
    <property type="taxonomic scope" value="Eukaryota"/>
</dbReference>
<gene>
    <name evidence="6" type="primary">rpl21b</name>
    <name evidence="5" type="ORF">SJAG_00155</name>
</gene>
<keyword evidence="2 5" id="KW-0689">Ribosomal protein</keyword>
<dbReference type="PROSITE" id="PS01171">
    <property type="entry name" value="RIBOSOMAL_L21E"/>
    <property type="match status" value="1"/>
</dbReference>
<dbReference type="InterPro" id="IPR036948">
    <property type="entry name" value="Ribosomal_eL21_sf"/>
</dbReference>
<evidence type="ECO:0000313" key="6">
    <source>
        <dbReference type="JaponicusDB" id="SJAG_00155"/>
    </source>
</evidence>
<dbReference type="OMA" id="INYGDYV"/>
<dbReference type="OrthoDB" id="1539250at2759"/>
<comment type="subunit">
    <text evidence="4">Component of the large ribosomal subunit (LSU). Mature yeast ribosomes consist of a small (40S) and a large (60S) subunit. The 40S small subunit contains 1 molecule of ribosomal RNA (18S rRNA) and at least 33 different proteins. The large 60S subunit contains 3 rRNA molecules (25S, 5.8S and 5S rRNA) and at least 46 different proteins.</text>
</comment>
<evidence type="ECO:0000313" key="7">
    <source>
        <dbReference type="Proteomes" id="UP000001744"/>
    </source>
</evidence>
<protein>
    <submittedName>
        <fullName evidence="5">60S ribosomal protein L21</fullName>
    </submittedName>
</protein>
<sequence length="160" mass="18463">MPHSYGIRARTRYLFQRGYREHGQIRLSTYLKTYKIGDIVDIKVNGAVQKGMPHKYYHGKTGVVYNVTQTSVGVLIYKVVGNRYMEKRVNVRIEHVKHSKCRQDFLNRVKENEVKRREARAEGKTVQLRRQAALPVAAHVVSTKDNTPVTLHPVAYDTTI</sequence>
<dbReference type="GeneID" id="7049718"/>
<accession>B6JXL3</accession>
<dbReference type="GO" id="GO:0022625">
    <property type="term" value="C:cytosolic large ribosomal subunit"/>
    <property type="evidence" value="ECO:0000318"/>
    <property type="project" value="GO_Central"/>
</dbReference>
<proteinExistence type="inferred from homology"/>
<dbReference type="Gene3D" id="2.30.30.70">
    <property type="entry name" value="Ribosomal protein L21"/>
    <property type="match status" value="1"/>
</dbReference>
<name>B6JXL3_SCHJY</name>
<dbReference type="SUPFAM" id="SSF50104">
    <property type="entry name" value="Translation proteins SH3-like domain"/>
    <property type="match status" value="1"/>
</dbReference>
<dbReference type="STRING" id="402676.B6JXL3"/>
<dbReference type="HOGENOM" id="CLU_103610_0_1_1"/>
<dbReference type="VEuPathDB" id="FungiDB:SJAG_00155"/>
<evidence type="ECO:0000313" key="5">
    <source>
        <dbReference type="EMBL" id="EEB05157.1"/>
    </source>
</evidence>
<dbReference type="AlphaFoldDB" id="B6JXL3"/>
<dbReference type="GO" id="GO:0003735">
    <property type="term" value="F:structural constituent of ribosome"/>
    <property type="evidence" value="ECO:0000318"/>
    <property type="project" value="GO_Central"/>
</dbReference>
<dbReference type="EMBL" id="KE651166">
    <property type="protein sequence ID" value="EEB05157.1"/>
    <property type="molecule type" value="Genomic_DNA"/>
</dbReference>
<organism evidence="5 7">
    <name type="scientific">Schizosaccharomyces japonicus (strain yFS275 / FY16936)</name>
    <name type="common">Fission yeast</name>
    <dbReference type="NCBI Taxonomy" id="402676"/>
    <lineage>
        <taxon>Eukaryota</taxon>
        <taxon>Fungi</taxon>
        <taxon>Dikarya</taxon>
        <taxon>Ascomycota</taxon>
        <taxon>Taphrinomycotina</taxon>
        <taxon>Schizosaccharomycetes</taxon>
        <taxon>Schizosaccharomycetales</taxon>
        <taxon>Schizosaccharomycetaceae</taxon>
        <taxon>Schizosaccharomyces</taxon>
    </lineage>
</organism>
<dbReference type="FunFam" id="2.30.30.70:FF:000001">
    <property type="entry name" value="60S ribosomal protein L21"/>
    <property type="match status" value="1"/>
</dbReference>
<dbReference type="Gene3D" id="6.10.250.3260">
    <property type="match status" value="1"/>
</dbReference>
<dbReference type="Proteomes" id="UP000001744">
    <property type="component" value="Unassembled WGS sequence"/>
</dbReference>
<dbReference type="InterPro" id="IPR018259">
    <property type="entry name" value="Ribosomal_eL21_CS"/>
</dbReference>
<dbReference type="RefSeq" id="XP_002171450.1">
    <property type="nucleotide sequence ID" value="XM_002171414.2"/>
</dbReference>
<reference evidence="5 7" key="1">
    <citation type="journal article" date="2011" name="Science">
        <title>Comparative functional genomics of the fission yeasts.</title>
        <authorList>
            <person name="Rhind N."/>
            <person name="Chen Z."/>
            <person name="Yassour M."/>
            <person name="Thompson D.A."/>
            <person name="Haas B.J."/>
            <person name="Habib N."/>
            <person name="Wapinski I."/>
            <person name="Roy S."/>
            <person name="Lin M.F."/>
            <person name="Heiman D.I."/>
            <person name="Young S.K."/>
            <person name="Furuya K."/>
            <person name="Guo Y."/>
            <person name="Pidoux A."/>
            <person name="Chen H.M."/>
            <person name="Robbertse B."/>
            <person name="Goldberg J.M."/>
            <person name="Aoki K."/>
            <person name="Bayne E.H."/>
            <person name="Berlin A.M."/>
            <person name="Desjardins C.A."/>
            <person name="Dobbs E."/>
            <person name="Dukaj L."/>
            <person name="Fan L."/>
            <person name="FitzGerald M.G."/>
            <person name="French C."/>
            <person name="Gujja S."/>
            <person name="Hansen K."/>
            <person name="Keifenheim D."/>
            <person name="Levin J.Z."/>
            <person name="Mosher R.A."/>
            <person name="Mueller C.A."/>
            <person name="Pfiffner J."/>
            <person name="Priest M."/>
            <person name="Russ C."/>
            <person name="Smialowska A."/>
            <person name="Swoboda P."/>
            <person name="Sykes S.M."/>
            <person name="Vaughn M."/>
            <person name="Vengrova S."/>
            <person name="Yoder R."/>
            <person name="Zeng Q."/>
            <person name="Allshire R."/>
            <person name="Baulcombe D."/>
            <person name="Birren B.W."/>
            <person name="Brown W."/>
            <person name="Ekwall K."/>
            <person name="Kellis M."/>
            <person name="Leatherwood J."/>
            <person name="Levin H."/>
            <person name="Margalit H."/>
            <person name="Martienssen R."/>
            <person name="Nieduszynski C.A."/>
            <person name="Spatafora J.W."/>
            <person name="Friedman N."/>
            <person name="Dalgaard J.Z."/>
            <person name="Baumann P."/>
            <person name="Niki H."/>
            <person name="Regev A."/>
            <person name="Nusbaum C."/>
        </authorList>
    </citation>
    <scope>NUCLEOTIDE SEQUENCE [LARGE SCALE GENOMIC DNA]</scope>
    <source>
        <strain evidence="7">yFS275 / FY16936</strain>
    </source>
</reference>
<evidence type="ECO:0000256" key="4">
    <source>
        <dbReference type="ARBA" id="ARBA00062148"/>
    </source>
</evidence>
<dbReference type="FunFam" id="6.10.250.3260:FF:000001">
    <property type="entry name" value="60S ribosomal protein L21"/>
    <property type="match status" value="1"/>
</dbReference>
<dbReference type="InterPro" id="IPR008991">
    <property type="entry name" value="Translation_prot_SH3-like_sf"/>
</dbReference>
<evidence type="ECO:0000256" key="3">
    <source>
        <dbReference type="ARBA" id="ARBA00023274"/>
    </source>
</evidence>
<keyword evidence="7" id="KW-1185">Reference proteome</keyword>
<dbReference type="PANTHER" id="PTHR20981">
    <property type="entry name" value="60S RIBOSOMAL PROTEIN L21"/>
    <property type="match status" value="1"/>
</dbReference>
<evidence type="ECO:0000256" key="2">
    <source>
        <dbReference type="ARBA" id="ARBA00022980"/>
    </source>
</evidence>